<dbReference type="AlphaFoldDB" id="A0A7L4YQX9"/>
<evidence type="ECO:0000256" key="3">
    <source>
        <dbReference type="SAM" id="SignalP"/>
    </source>
</evidence>
<feature type="region of interest" description="Disordered" evidence="1">
    <location>
        <begin position="385"/>
        <end position="419"/>
    </location>
</feature>
<feature type="region of interest" description="Disordered" evidence="1">
    <location>
        <begin position="34"/>
        <end position="101"/>
    </location>
</feature>
<dbReference type="KEGG" id="eke:EK0264_15010"/>
<proteinExistence type="predicted"/>
<dbReference type="InterPro" id="IPR001967">
    <property type="entry name" value="Peptidase_S11_N"/>
</dbReference>
<evidence type="ECO:0000259" key="4">
    <source>
        <dbReference type="Pfam" id="PF00768"/>
    </source>
</evidence>
<dbReference type="OrthoDB" id="3663940at2"/>
<dbReference type="GO" id="GO:0009002">
    <property type="term" value="F:serine-type D-Ala-D-Ala carboxypeptidase activity"/>
    <property type="evidence" value="ECO:0007669"/>
    <property type="project" value="InterPro"/>
</dbReference>
<keyword evidence="5" id="KW-0645">Protease</keyword>
<dbReference type="PROSITE" id="PS51257">
    <property type="entry name" value="PROKAR_LIPOPROTEIN"/>
    <property type="match status" value="1"/>
</dbReference>
<sequence length="453" mass="45619">MRVRRGGFSGAHKIFPLIATVVLATAACTQGAAGRSVSTTSAPPVASGSASSSSSSQPPPSIDYAAPTPTAPDPSGPQQGQAPDGSTVGGPGLDTRDTALADGVPTLPAGIDAKGFVVADVTSGQVLAARDPHGRYLPASTLKTLMLLALYPKLDPAQVLVASFEDATVEGSRVGIVENGQYPISELWTALMLQSGNDAANMLMNAFGGREATAAAMNEYAAGLQAYDTLAGNPSGLDVAGQSSSPYDLALFMRQIIADPALRAIVSQPLGALSAQPPKYPAPLQFGNQNHLVGQYPGAIGAKNGFTDAARHTYVAAAEQGGRTLVVSLMQAEMQPTPSYLQAQSLLSWGFATAPDAAGLGVLIAPDTPTPTASAASPIAGNAAAASASGSDSGSASSAAAGDGSSSPNAQAGNQPVAAQHDRVESWPLLPILGVLLVIAIWIAAPRGPRRRG</sequence>
<gene>
    <name evidence="5" type="ORF">EK0264_15010</name>
</gene>
<name>A0A7L4YQX9_9ACTN</name>
<keyword evidence="3" id="KW-0732">Signal</keyword>
<dbReference type="InParanoid" id="A0A7L4YQX9"/>
<dbReference type="GO" id="GO:0006508">
    <property type="term" value="P:proteolysis"/>
    <property type="evidence" value="ECO:0007669"/>
    <property type="project" value="InterPro"/>
</dbReference>
<evidence type="ECO:0000313" key="5">
    <source>
        <dbReference type="EMBL" id="QHC01468.1"/>
    </source>
</evidence>
<dbReference type="FunCoup" id="A0A7L4YQX9">
    <property type="interactions" value="28"/>
</dbReference>
<dbReference type="Pfam" id="PF00768">
    <property type="entry name" value="Peptidase_S11"/>
    <property type="match status" value="1"/>
</dbReference>
<feature type="domain" description="Peptidase S11 D-alanyl-D-alanine carboxypeptidase A N-terminal" evidence="4">
    <location>
        <begin position="109"/>
        <end position="333"/>
    </location>
</feature>
<keyword evidence="2" id="KW-1133">Transmembrane helix</keyword>
<reference evidence="5 6" key="1">
    <citation type="journal article" date="2018" name="Int. J. Syst. Evol. Microbiol.">
        <title>Epidermidibacterium keratini gen. nov., sp. nov., a member of the family Sporichthyaceae, isolated from keratin epidermis.</title>
        <authorList>
            <person name="Lee D.G."/>
            <person name="Trujillo M.E."/>
            <person name="Kang S."/>
            <person name="Nam J.J."/>
            <person name="Kim Y.J."/>
        </authorList>
    </citation>
    <scope>NUCLEOTIDE SEQUENCE [LARGE SCALE GENOMIC DNA]</scope>
    <source>
        <strain evidence="5 6">EPI-7</strain>
    </source>
</reference>
<feature type="compositionally biased region" description="Low complexity" evidence="1">
    <location>
        <begin position="385"/>
        <end position="410"/>
    </location>
</feature>
<feature type="compositionally biased region" description="Low complexity" evidence="1">
    <location>
        <begin position="38"/>
        <end position="56"/>
    </location>
</feature>
<protein>
    <submittedName>
        <fullName evidence="5">D-alanyl-D-alanine carboxypeptidase</fullName>
    </submittedName>
</protein>
<keyword evidence="5" id="KW-0378">Hydrolase</keyword>
<dbReference type="Gene3D" id="3.40.710.10">
    <property type="entry name" value="DD-peptidase/beta-lactamase superfamily"/>
    <property type="match status" value="1"/>
</dbReference>
<evidence type="ECO:0000256" key="1">
    <source>
        <dbReference type="SAM" id="MobiDB-lite"/>
    </source>
</evidence>
<keyword evidence="5" id="KW-0121">Carboxypeptidase</keyword>
<keyword evidence="2" id="KW-0472">Membrane</keyword>
<dbReference type="Proteomes" id="UP000463857">
    <property type="component" value="Chromosome"/>
</dbReference>
<dbReference type="PANTHER" id="PTHR21581:SF33">
    <property type="entry name" value="D-ALANYL-D-ALANINE CARBOXYPEPTIDASE DACB"/>
    <property type="match status" value="1"/>
</dbReference>
<accession>A0A7L4YQX9</accession>
<dbReference type="InterPro" id="IPR012338">
    <property type="entry name" value="Beta-lactam/transpept-like"/>
</dbReference>
<dbReference type="EMBL" id="CP047156">
    <property type="protein sequence ID" value="QHC01468.1"/>
    <property type="molecule type" value="Genomic_DNA"/>
</dbReference>
<organism evidence="5 6">
    <name type="scientific">Epidermidibacterium keratini</name>
    <dbReference type="NCBI Taxonomy" id="1891644"/>
    <lineage>
        <taxon>Bacteria</taxon>
        <taxon>Bacillati</taxon>
        <taxon>Actinomycetota</taxon>
        <taxon>Actinomycetes</taxon>
        <taxon>Sporichthyales</taxon>
        <taxon>Sporichthyaceae</taxon>
        <taxon>Epidermidibacterium</taxon>
    </lineage>
</organism>
<dbReference type="PANTHER" id="PTHR21581">
    <property type="entry name" value="D-ALANYL-D-ALANINE CARBOXYPEPTIDASE"/>
    <property type="match status" value="1"/>
</dbReference>
<dbReference type="SUPFAM" id="SSF56601">
    <property type="entry name" value="beta-lactamase/transpeptidase-like"/>
    <property type="match status" value="1"/>
</dbReference>
<evidence type="ECO:0000256" key="2">
    <source>
        <dbReference type="SAM" id="Phobius"/>
    </source>
</evidence>
<evidence type="ECO:0000313" key="6">
    <source>
        <dbReference type="Proteomes" id="UP000463857"/>
    </source>
</evidence>
<keyword evidence="2" id="KW-0812">Transmembrane</keyword>
<feature type="signal peptide" evidence="3">
    <location>
        <begin position="1"/>
        <end position="26"/>
    </location>
</feature>
<keyword evidence="6" id="KW-1185">Reference proteome</keyword>
<dbReference type="RefSeq" id="WP_159546603.1">
    <property type="nucleotide sequence ID" value="NZ_CP047156.1"/>
</dbReference>
<feature type="chain" id="PRO_5029563981" evidence="3">
    <location>
        <begin position="27"/>
        <end position="453"/>
    </location>
</feature>
<feature type="transmembrane region" description="Helical" evidence="2">
    <location>
        <begin position="427"/>
        <end position="445"/>
    </location>
</feature>